<sequence>MKFDLTYFCVVLGVLFLFFDNIHADVLPIEGDCTKYQICDQNGCFLLSCGDGTEFNPKIKVCDYPLQDRTSCRNRPN</sequence>
<feature type="signal peptide" evidence="1">
    <location>
        <begin position="1"/>
        <end position="24"/>
    </location>
</feature>
<dbReference type="RefSeq" id="XP_011499840.1">
    <property type="nucleotide sequence ID" value="XM_011501538.1"/>
</dbReference>
<evidence type="ECO:0000313" key="4">
    <source>
        <dbReference type="RefSeq" id="XP_011499840.1"/>
    </source>
</evidence>
<name>A0AAJ6YKS0_9HYME</name>
<proteinExistence type="predicted"/>
<evidence type="ECO:0000259" key="2">
    <source>
        <dbReference type="PROSITE" id="PS50940"/>
    </source>
</evidence>
<keyword evidence="1" id="KW-0732">Signal</keyword>
<dbReference type="InterPro" id="IPR002557">
    <property type="entry name" value="Chitin-bd_dom"/>
</dbReference>
<organism evidence="3 4">
    <name type="scientific">Ceratosolen solmsi marchali</name>
    <dbReference type="NCBI Taxonomy" id="326594"/>
    <lineage>
        <taxon>Eukaryota</taxon>
        <taxon>Metazoa</taxon>
        <taxon>Ecdysozoa</taxon>
        <taxon>Arthropoda</taxon>
        <taxon>Hexapoda</taxon>
        <taxon>Insecta</taxon>
        <taxon>Pterygota</taxon>
        <taxon>Neoptera</taxon>
        <taxon>Endopterygota</taxon>
        <taxon>Hymenoptera</taxon>
        <taxon>Apocrita</taxon>
        <taxon>Proctotrupomorpha</taxon>
        <taxon>Chalcidoidea</taxon>
        <taxon>Agaonidae</taxon>
        <taxon>Agaoninae</taxon>
        <taxon>Ceratosolen</taxon>
    </lineage>
</organism>
<dbReference type="InterPro" id="IPR036508">
    <property type="entry name" value="Chitin-bd_dom_sf"/>
</dbReference>
<dbReference type="KEGG" id="csol:105363768"/>
<dbReference type="Proteomes" id="UP000695007">
    <property type="component" value="Unplaced"/>
</dbReference>
<accession>A0AAJ6YKS0</accession>
<dbReference type="PROSITE" id="PS50940">
    <property type="entry name" value="CHIT_BIND_II"/>
    <property type="match status" value="1"/>
</dbReference>
<protein>
    <submittedName>
        <fullName evidence="4">Peritrophin-1-like</fullName>
    </submittedName>
</protein>
<dbReference type="SUPFAM" id="SSF57625">
    <property type="entry name" value="Invertebrate chitin-binding proteins"/>
    <property type="match status" value="1"/>
</dbReference>
<feature type="chain" id="PRO_5042572114" evidence="1">
    <location>
        <begin position="25"/>
        <end position="77"/>
    </location>
</feature>
<dbReference type="GO" id="GO:0005576">
    <property type="term" value="C:extracellular region"/>
    <property type="evidence" value="ECO:0007669"/>
    <property type="project" value="InterPro"/>
</dbReference>
<dbReference type="AlphaFoldDB" id="A0AAJ6YKS0"/>
<dbReference type="GeneID" id="105363768"/>
<keyword evidence="3" id="KW-1185">Reference proteome</keyword>
<evidence type="ECO:0000256" key="1">
    <source>
        <dbReference type="SAM" id="SignalP"/>
    </source>
</evidence>
<gene>
    <name evidence="4" type="primary">LOC105363768</name>
</gene>
<dbReference type="Pfam" id="PF01607">
    <property type="entry name" value="CBM_14"/>
    <property type="match status" value="1"/>
</dbReference>
<feature type="domain" description="Chitin-binding type-2" evidence="2">
    <location>
        <begin position="6"/>
        <end position="74"/>
    </location>
</feature>
<dbReference type="GO" id="GO:0008061">
    <property type="term" value="F:chitin binding"/>
    <property type="evidence" value="ECO:0007669"/>
    <property type="project" value="InterPro"/>
</dbReference>
<evidence type="ECO:0000313" key="3">
    <source>
        <dbReference type="Proteomes" id="UP000695007"/>
    </source>
</evidence>
<reference evidence="4" key="1">
    <citation type="submission" date="2025-08" db="UniProtKB">
        <authorList>
            <consortium name="RefSeq"/>
        </authorList>
    </citation>
    <scope>IDENTIFICATION</scope>
</reference>
<dbReference type="Gene3D" id="2.170.140.10">
    <property type="entry name" value="Chitin binding domain"/>
    <property type="match status" value="1"/>
</dbReference>